<keyword evidence="8" id="KW-1185">Reference proteome</keyword>
<dbReference type="PROSITE" id="PS51084">
    <property type="entry name" value="HIT_2"/>
    <property type="match status" value="1"/>
</dbReference>
<dbReference type="InterPro" id="IPR011146">
    <property type="entry name" value="HIT-like"/>
</dbReference>
<feature type="domain" description="HIT" evidence="6">
    <location>
        <begin position="7"/>
        <end position="113"/>
    </location>
</feature>
<evidence type="ECO:0000256" key="3">
    <source>
        <dbReference type="PIRSR" id="PIRSR601310-1"/>
    </source>
</evidence>
<dbReference type="Proteomes" id="UP000738359">
    <property type="component" value="Unassembled WGS sequence"/>
</dbReference>
<dbReference type="SUPFAM" id="SSF54197">
    <property type="entry name" value="HIT-like"/>
    <property type="match status" value="1"/>
</dbReference>
<keyword evidence="2" id="KW-0378">Hydrolase</keyword>
<dbReference type="PRINTS" id="PR00332">
    <property type="entry name" value="HISTRIAD"/>
</dbReference>
<evidence type="ECO:0000313" key="7">
    <source>
        <dbReference type="EMBL" id="KAF9949442.1"/>
    </source>
</evidence>
<keyword evidence="1" id="KW-0547">Nucleotide-binding</keyword>
<sequence>MSHKPCSFCQIAAGNTSDHVLYQDHEMVAFHDIKPAAQTHILIIPKEHILSVKTVQISDYDLLLRMQAKALDLLKNLGHDPQTSRLGFHVPPFNTVNHLHLHVLGGSFKSAATAIKYEKGRKWYMELSELLADLERRKSLVHPS</sequence>
<dbReference type="Pfam" id="PF11969">
    <property type="entry name" value="DcpS_C"/>
    <property type="match status" value="1"/>
</dbReference>
<feature type="short sequence motif" description="Histidine triad motif" evidence="4 5">
    <location>
        <begin position="98"/>
        <end position="102"/>
    </location>
</feature>
<reference evidence="7" key="1">
    <citation type="journal article" date="2020" name="Fungal Divers.">
        <title>Resolving the Mortierellaceae phylogeny through synthesis of multi-gene phylogenetics and phylogenomics.</title>
        <authorList>
            <person name="Vandepol N."/>
            <person name="Liber J."/>
            <person name="Desiro A."/>
            <person name="Na H."/>
            <person name="Kennedy M."/>
            <person name="Barry K."/>
            <person name="Grigoriev I.V."/>
            <person name="Miller A.N."/>
            <person name="O'Donnell K."/>
            <person name="Stajich J.E."/>
            <person name="Bonito G."/>
        </authorList>
    </citation>
    <scope>NUCLEOTIDE SEQUENCE</scope>
    <source>
        <strain evidence="7">CK1249</strain>
    </source>
</reference>
<evidence type="ECO:0000256" key="2">
    <source>
        <dbReference type="ARBA" id="ARBA00022801"/>
    </source>
</evidence>
<evidence type="ECO:0000256" key="1">
    <source>
        <dbReference type="ARBA" id="ARBA00022741"/>
    </source>
</evidence>
<gene>
    <name evidence="7" type="ORF">BGZ70_001774</name>
</gene>
<evidence type="ECO:0000259" key="6">
    <source>
        <dbReference type="PROSITE" id="PS51084"/>
    </source>
</evidence>
<dbReference type="GO" id="GO:0016787">
    <property type="term" value="F:hydrolase activity"/>
    <property type="evidence" value="ECO:0007669"/>
    <property type="project" value="UniProtKB-KW"/>
</dbReference>
<name>A0A9P6LXA6_MORAP</name>
<evidence type="ECO:0000313" key="8">
    <source>
        <dbReference type="Proteomes" id="UP000738359"/>
    </source>
</evidence>
<dbReference type="OrthoDB" id="1915375at2759"/>
<dbReference type="GO" id="GO:0000166">
    <property type="term" value="F:nucleotide binding"/>
    <property type="evidence" value="ECO:0007669"/>
    <property type="project" value="UniProtKB-KW"/>
</dbReference>
<dbReference type="EMBL" id="JAAAHY010001408">
    <property type="protein sequence ID" value="KAF9949442.1"/>
    <property type="molecule type" value="Genomic_DNA"/>
</dbReference>
<dbReference type="PANTHER" id="PTHR12486:SF5">
    <property type="entry name" value="ADENOSINE 5'-MONOPHOSPHORAMIDASE HINT3"/>
    <property type="match status" value="1"/>
</dbReference>
<feature type="active site" description="Tele-AMP-histidine intermediate" evidence="3">
    <location>
        <position position="100"/>
    </location>
</feature>
<dbReference type="PANTHER" id="PTHR12486">
    <property type="entry name" value="APRATAXIN-RELATED"/>
    <property type="match status" value="1"/>
</dbReference>
<organism evidence="7 8">
    <name type="scientific">Mortierella alpina</name>
    <name type="common">Oleaginous fungus</name>
    <name type="synonym">Mortierella renispora</name>
    <dbReference type="NCBI Taxonomy" id="64518"/>
    <lineage>
        <taxon>Eukaryota</taxon>
        <taxon>Fungi</taxon>
        <taxon>Fungi incertae sedis</taxon>
        <taxon>Mucoromycota</taxon>
        <taxon>Mortierellomycotina</taxon>
        <taxon>Mortierellomycetes</taxon>
        <taxon>Mortierellales</taxon>
        <taxon>Mortierellaceae</taxon>
        <taxon>Mortierella</taxon>
    </lineage>
</organism>
<evidence type="ECO:0000256" key="5">
    <source>
        <dbReference type="PROSITE-ProRule" id="PRU00464"/>
    </source>
</evidence>
<proteinExistence type="predicted"/>
<accession>A0A9P6LXA6</accession>
<dbReference type="InterPro" id="IPR001310">
    <property type="entry name" value="Histidine_triad_HIT"/>
</dbReference>
<evidence type="ECO:0000256" key="4">
    <source>
        <dbReference type="PIRSR" id="PIRSR601310-3"/>
    </source>
</evidence>
<dbReference type="Gene3D" id="3.30.428.10">
    <property type="entry name" value="HIT-like"/>
    <property type="match status" value="1"/>
</dbReference>
<dbReference type="InterPro" id="IPR036265">
    <property type="entry name" value="HIT-like_sf"/>
</dbReference>
<comment type="caution">
    <text evidence="7">The sequence shown here is derived from an EMBL/GenBank/DDBJ whole genome shotgun (WGS) entry which is preliminary data.</text>
</comment>
<dbReference type="AlphaFoldDB" id="A0A9P6LXA6"/>
<protein>
    <recommendedName>
        <fullName evidence="6">HIT domain-containing protein</fullName>
    </recommendedName>
</protein>